<organism evidence="1 2">
    <name type="scientific">Guyanagaster necrorhizus</name>
    <dbReference type="NCBI Taxonomy" id="856835"/>
    <lineage>
        <taxon>Eukaryota</taxon>
        <taxon>Fungi</taxon>
        <taxon>Dikarya</taxon>
        <taxon>Basidiomycota</taxon>
        <taxon>Agaricomycotina</taxon>
        <taxon>Agaricomycetes</taxon>
        <taxon>Agaricomycetidae</taxon>
        <taxon>Agaricales</taxon>
        <taxon>Marasmiineae</taxon>
        <taxon>Physalacriaceae</taxon>
        <taxon>Guyanagaster</taxon>
    </lineage>
</organism>
<dbReference type="Proteomes" id="UP000812287">
    <property type="component" value="Unassembled WGS sequence"/>
</dbReference>
<sequence>MLSLNVTPPTLSYEGLDRVLAFQAYLSPSVTRKRTRHTLPTSFVSAVQWNESHQRIVVSWSNHIPSDPLEQELMHPMHRIIERVQNAVSTPTDGRRTISSDILDAYEYVENLAFHRIISLLSSLFLLCPSLRPLDDDKPNEASLDIERGAKLGFSLGVFYRVVMEGGSVPRHKLCEYKIKAAWKTHKKVCGKLGQREQALPVYIIDLAPSSGSLIWFSRRKVSLDKFTWERFAERLETQTAPIAMLREDMQPMDEQSRRQLWDTIKRVERGLQLSLG</sequence>
<protein>
    <submittedName>
        <fullName evidence="1">Uncharacterized protein</fullName>
    </submittedName>
</protein>
<accession>A0A9P7VYG2</accession>
<evidence type="ECO:0000313" key="2">
    <source>
        <dbReference type="Proteomes" id="UP000812287"/>
    </source>
</evidence>
<dbReference type="EMBL" id="MU250529">
    <property type="protein sequence ID" value="KAG7448770.1"/>
    <property type="molecule type" value="Genomic_DNA"/>
</dbReference>
<keyword evidence="2" id="KW-1185">Reference proteome</keyword>
<dbReference type="OrthoDB" id="432970at2759"/>
<proteinExistence type="predicted"/>
<evidence type="ECO:0000313" key="1">
    <source>
        <dbReference type="EMBL" id="KAG7448770.1"/>
    </source>
</evidence>
<dbReference type="AlphaFoldDB" id="A0A9P7VYG2"/>
<comment type="caution">
    <text evidence="1">The sequence shown here is derived from an EMBL/GenBank/DDBJ whole genome shotgun (WGS) entry which is preliminary data.</text>
</comment>
<dbReference type="RefSeq" id="XP_043042270.1">
    <property type="nucleotide sequence ID" value="XM_043176946.1"/>
</dbReference>
<name>A0A9P7VYG2_9AGAR</name>
<gene>
    <name evidence="1" type="ORF">BT62DRAFT_1003483</name>
</gene>
<reference evidence="1" key="1">
    <citation type="submission" date="2020-11" db="EMBL/GenBank/DDBJ databases">
        <title>Adaptations for nitrogen fixation in a non-lichenized fungal sporocarp promotes dispersal by wood-feeding termites.</title>
        <authorList>
            <consortium name="DOE Joint Genome Institute"/>
            <person name="Koch R.A."/>
            <person name="Yoon G."/>
            <person name="Arayal U."/>
            <person name="Lail K."/>
            <person name="Amirebrahimi M."/>
            <person name="Labutti K."/>
            <person name="Lipzen A."/>
            <person name="Riley R."/>
            <person name="Barry K."/>
            <person name="Henrissat B."/>
            <person name="Grigoriev I.V."/>
            <person name="Herr J.R."/>
            <person name="Aime M.C."/>
        </authorList>
    </citation>
    <scope>NUCLEOTIDE SEQUENCE</scope>
    <source>
        <strain evidence="1">MCA 3950</strain>
    </source>
</reference>
<dbReference type="GeneID" id="66099233"/>